<gene>
    <name evidence="2" type="ORF">COU14_03570</name>
</gene>
<evidence type="ECO:0000313" key="2">
    <source>
        <dbReference type="EMBL" id="PIR85573.1"/>
    </source>
</evidence>
<dbReference type="Proteomes" id="UP000229612">
    <property type="component" value="Unassembled WGS sequence"/>
</dbReference>
<comment type="caution">
    <text evidence="2">The sequence shown here is derived from an EMBL/GenBank/DDBJ whole genome shotgun (WGS) entry which is preliminary data.</text>
</comment>
<evidence type="ECO:0000256" key="1">
    <source>
        <dbReference type="SAM" id="Phobius"/>
    </source>
</evidence>
<organism evidence="2 3">
    <name type="scientific">Candidatus Kaiserbacteria bacterium CG10_big_fil_rev_8_21_14_0_10_44_10</name>
    <dbReference type="NCBI Taxonomy" id="1974606"/>
    <lineage>
        <taxon>Bacteria</taxon>
        <taxon>Candidatus Kaiseribacteriota</taxon>
    </lineage>
</organism>
<name>A0A2H0UGN9_9BACT</name>
<feature type="transmembrane region" description="Helical" evidence="1">
    <location>
        <begin position="12"/>
        <end position="38"/>
    </location>
</feature>
<evidence type="ECO:0000313" key="3">
    <source>
        <dbReference type="Proteomes" id="UP000229612"/>
    </source>
</evidence>
<proteinExistence type="predicted"/>
<keyword evidence="1" id="KW-0472">Membrane</keyword>
<accession>A0A2H0UGN9</accession>
<keyword evidence="1" id="KW-1133">Transmembrane helix</keyword>
<dbReference type="AlphaFoldDB" id="A0A2H0UGN9"/>
<reference evidence="3" key="1">
    <citation type="submission" date="2017-09" db="EMBL/GenBank/DDBJ databases">
        <title>Depth-based differentiation of microbial function through sediment-hosted aquifers and enrichment of novel symbionts in the deep terrestrial subsurface.</title>
        <authorList>
            <person name="Probst A.J."/>
            <person name="Ladd B."/>
            <person name="Jarett J.K."/>
            <person name="Geller-Mcgrath D.E."/>
            <person name="Sieber C.M.K."/>
            <person name="Emerson J.B."/>
            <person name="Anantharaman K."/>
            <person name="Thomas B.C."/>
            <person name="Malmstrom R."/>
            <person name="Stieglmeier M."/>
            <person name="Klingl A."/>
            <person name="Woyke T."/>
            <person name="Ryan C.M."/>
            <person name="Banfield J.F."/>
        </authorList>
    </citation>
    <scope>NUCLEOTIDE SEQUENCE [LARGE SCALE GENOMIC DNA]</scope>
</reference>
<sequence length="214" mass="24158">MRDDNDIIFNEYSLDFFAFIDYVFVFLFGGGGAGSGGAGGGAISSWSPGAVFAWLSSWWSVFVVLSWLVSFLLIFGIIYAYIRHNQLGEVFAEILKRQEEAFAKIHKKDVKNLRWQDVLVHSDSERPNDWKLAIIEADIILDELLNTLGYAGTTIGEKLKSASPASFTTINQAWRAHNVRNKIAHEGADFNLSQKEARQTVAEYKMVFDEFDFI</sequence>
<keyword evidence="1" id="KW-0812">Transmembrane</keyword>
<feature type="transmembrane region" description="Helical" evidence="1">
    <location>
        <begin position="58"/>
        <end position="82"/>
    </location>
</feature>
<protein>
    <submittedName>
        <fullName evidence="2">Uncharacterized protein</fullName>
    </submittedName>
</protein>
<dbReference type="EMBL" id="PFBG01000040">
    <property type="protein sequence ID" value="PIR85573.1"/>
    <property type="molecule type" value="Genomic_DNA"/>
</dbReference>